<organism evidence="3">
    <name type="scientific">Spongospora subterranea</name>
    <dbReference type="NCBI Taxonomy" id="70186"/>
    <lineage>
        <taxon>Eukaryota</taxon>
        <taxon>Sar</taxon>
        <taxon>Rhizaria</taxon>
        <taxon>Endomyxa</taxon>
        <taxon>Phytomyxea</taxon>
        <taxon>Plasmodiophorida</taxon>
        <taxon>Plasmodiophoridae</taxon>
        <taxon>Spongospora</taxon>
    </lineage>
</organism>
<feature type="region of interest" description="Disordered" evidence="1">
    <location>
        <begin position="137"/>
        <end position="172"/>
    </location>
</feature>
<name>A0A0H5QUX5_9EUKA</name>
<feature type="signal peptide" evidence="2">
    <location>
        <begin position="1"/>
        <end position="24"/>
    </location>
</feature>
<dbReference type="AlphaFoldDB" id="A0A0H5QUX5"/>
<feature type="chain" id="PRO_5005222974" evidence="2">
    <location>
        <begin position="25"/>
        <end position="472"/>
    </location>
</feature>
<evidence type="ECO:0000256" key="2">
    <source>
        <dbReference type="SAM" id="SignalP"/>
    </source>
</evidence>
<feature type="compositionally biased region" description="Basic and acidic residues" evidence="1">
    <location>
        <begin position="158"/>
        <end position="169"/>
    </location>
</feature>
<proteinExistence type="predicted"/>
<feature type="compositionally biased region" description="Basic and acidic residues" evidence="1">
    <location>
        <begin position="137"/>
        <end position="151"/>
    </location>
</feature>
<feature type="non-terminal residue" evidence="3">
    <location>
        <position position="472"/>
    </location>
</feature>
<sequence length="472" mass="53068">LYRVEAHMGLGILMIVWARHMAIADPPCAPNRPHLYRRRHPTQERPRFAIPEIDGHDRPGLGVRHQLHRRHVVDTVDGLIRPAFHLVQNNEIATLVGVVNPFRDRLGNGPPIHVDTVQTVTFPHELHRRRCRFLEQDDLRGPADRQQRRDLLPVSGAHDARRSDGRTGPDDQQLVDEVAEIGGEGRCRGRRERRVEIGKDGVAQERDYLGRSRREQWRLAIGTGAGIVREHVLSNAPDLANGAVDAQPRRLGPFRVGIGIETGKLADDALVHQTLEAVVDTERGKLVMFGVVQVHQGVAIGVLIGEQLGESRFVAERRGGEIDDAAGEIGEHQRARSTRVPFVPRGKRRKRVAFDRLEPSRIVLFGHCRQEIRLGLSGPVIERRHLIGRAGLQEQRRRLPVPEPALAIELVPRPRSSRDQVQDAERLREQERSALVRSVFVCCRSPKTDLTSVWPCLAPISSSRSSVDWNPS</sequence>
<accession>A0A0H5QUX5</accession>
<dbReference type="EMBL" id="HACM01005120">
    <property type="protein sequence ID" value="CRZ05562.1"/>
    <property type="molecule type" value="Transcribed_RNA"/>
</dbReference>
<feature type="non-terminal residue" evidence="3">
    <location>
        <position position="1"/>
    </location>
</feature>
<reference evidence="3" key="1">
    <citation type="submission" date="2015-04" db="EMBL/GenBank/DDBJ databases">
        <title>The genome sequence of the plant pathogenic Rhizarian Plasmodiophora brassicae reveals insights in its biotrophic life cycle and the origin of chitin synthesis.</title>
        <authorList>
            <person name="Schwelm A."/>
            <person name="Fogelqvist J."/>
            <person name="Knaust A."/>
            <person name="Julke S."/>
            <person name="Lilja T."/>
            <person name="Dhandapani V."/>
            <person name="Bonilla-Rosso G."/>
            <person name="Karlsson M."/>
            <person name="Shevchenko A."/>
            <person name="Choi S.R."/>
            <person name="Kim H.G."/>
            <person name="Park J.Y."/>
            <person name="Lim Y.P."/>
            <person name="Ludwig-Muller J."/>
            <person name="Dixelius C."/>
        </authorList>
    </citation>
    <scope>NUCLEOTIDE SEQUENCE</scope>
    <source>
        <tissue evidence="3">Potato root galls</tissue>
    </source>
</reference>
<keyword evidence="2" id="KW-0732">Signal</keyword>
<protein>
    <submittedName>
        <fullName evidence="3">Uncharacterized protein</fullName>
    </submittedName>
</protein>
<evidence type="ECO:0000256" key="1">
    <source>
        <dbReference type="SAM" id="MobiDB-lite"/>
    </source>
</evidence>
<evidence type="ECO:0000313" key="3">
    <source>
        <dbReference type="EMBL" id="CRZ05562.1"/>
    </source>
</evidence>